<evidence type="ECO:0000313" key="1">
    <source>
        <dbReference type="EMBL" id="TWH73430.1"/>
    </source>
</evidence>
<dbReference type="Gene3D" id="2.30.110.10">
    <property type="entry name" value="Electron Transport, Fmn-binding Protein, Chain A"/>
    <property type="match status" value="1"/>
</dbReference>
<dbReference type="AlphaFoldDB" id="A0A562IRE9"/>
<dbReference type="EMBL" id="VLKF01000001">
    <property type="protein sequence ID" value="TWH73430.1"/>
    <property type="molecule type" value="Genomic_DNA"/>
</dbReference>
<evidence type="ECO:0008006" key="3">
    <source>
        <dbReference type="Google" id="ProtNLM"/>
    </source>
</evidence>
<dbReference type="OrthoDB" id="3292498at2"/>
<keyword evidence="2" id="KW-1185">Reference proteome</keyword>
<sequence>MSTSPRAAAARRTGRVNGVVLALLRSPARRLLSRRVCALRYVGPVSGATVTLPVQYATEPGRVLVLAGGAEHKRWWRAFSRPTRVQVLLDGAWRDGVGVVLPEPERAAALADYRAQVGHVPDDTRDPLVEITLAG</sequence>
<organism evidence="1 2">
    <name type="scientific">Modestobacter roseus</name>
    <dbReference type="NCBI Taxonomy" id="1181884"/>
    <lineage>
        <taxon>Bacteria</taxon>
        <taxon>Bacillati</taxon>
        <taxon>Actinomycetota</taxon>
        <taxon>Actinomycetes</taxon>
        <taxon>Geodermatophilales</taxon>
        <taxon>Geodermatophilaceae</taxon>
        <taxon>Modestobacter</taxon>
    </lineage>
</organism>
<gene>
    <name evidence="1" type="ORF">JD78_01953</name>
</gene>
<name>A0A562IRE9_9ACTN</name>
<reference evidence="1 2" key="1">
    <citation type="submission" date="2019-07" db="EMBL/GenBank/DDBJ databases">
        <title>R&amp;d 2014.</title>
        <authorList>
            <person name="Klenk H.-P."/>
        </authorList>
    </citation>
    <scope>NUCLEOTIDE SEQUENCE [LARGE SCALE GENOMIC DNA]</scope>
    <source>
        <strain evidence="1 2">DSM 45764</strain>
    </source>
</reference>
<evidence type="ECO:0000313" key="2">
    <source>
        <dbReference type="Proteomes" id="UP000321490"/>
    </source>
</evidence>
<comment type="caution">
    <text evidence="1">The sequence shown here is derived from an EMBL/GenBank/DDBJ whole genome shotgun (WGS) entry which is preliminary data.</text>
</comment>
<dbReference type="Proteomes" id="UP000321490">
    <property type="component" value="Unassembled WGS sequence"/>
</dbReference>
<accession>A0A562IRE9</accession>
<protein>
    <recommendedName>
        <fullName evidence="3">Deazaflavin-dependent oxidoreductase (Nitroreductase family)</fullName>
    </recommendedName>
</protein>
<dbReference type="RefSeq" id="WP_153356075.1">
    <property type="nucleotide sequence ID" value="NZ_JABGDC010000004.1"/>
</dbReference>
<dbReference type="InterPro" id="IPR012349">
    <property type="entry name" value="Split_barrel_FMN-bd"/>
</dbReference>
<proteinExistence type="predicted"/>